<evidence type="ECO:0000313" key="2">
    <source>
        <dbReference type="Proteomes" id="UP001465755"/>
    </source>
</evidence>
<dbReference type="AlphaFoldDB" id="A0AAW1PUQ6"/>
<comment type="caution">
    <text evidence="1">The sequence shown here is derived from an EMBL/GenBank/DDBJ whole genome shotgun (WGS) entry which is preliminary data.</text>
</comment>
<reference evidence="1 2" key="1">
    <citation type="journal article" date="2024" name="Nat. Commun.">
        <title>Phylogenomics reveals the evolutionary origins of lichenization in chlorophyte algae.</title>
        <authorList>
            <person name="Puginier C."/>
            <person name="Libourel C."/>
            <person name="Otte J."/>
            <person name="Skaloud P."/>
            <person name="Haon M."/>
            <person name="Grisel S."/>
            <person name="Petersen M."/>
            <person name="Berrin J.G."/>
            <person name="Delaux P.M."/>
            <person name="Dal Grande F."/>
            <person name="Keller J."/>
        </authorList>
    </citation>
    <scope>NUCLEOTIDE SEQUENCE [LARGE SCALE GENOMIC DNA]</scope>
    <source>
        <strain evidence="1 2">SAG 2036</strain>
    </source>
</reference>
<organism evidence="1 2">
    <name type="scientific">Symbiochloris irregularis</name>
    <dbReference type="NCBI Taxonomy" id="706552"/>
    <lineage>
        <taxon>Eukaryota</taxon>
        <taxon>Viridiplantae</taxon>
        <taxon>Chlorophyta</taxon>
        <taxon>core chlorophytes</taxon>
        <taxon>Trebouxiophyceae</taxon>
        <taxon>Trebouxiales</taxon>
        <taxon>Trebouxiaceae</taxon>
        <taxon>Symbiochloris</taxon>
    </lineage>
</organism>
<protein>
    <submittedName>
        <fullName evidence="1">Uncharacterized protein</fullName>
    </submittedName>
</protein>
<accession>A0AAW1PUQ6</accession>
<sequence length="45" mass="4797">MGATVSLLKDPGPELEDPETLFSSFYQPLGAGFVSEKIPLCIKLG</sequence>
<dbReference type="Proteomes" id="UP001465755">
    <property type="component" value="Unassembled WGS sequence"/>
</dbReference>
<name>A0AAW1PUQ6_9CHLO</name>
<evidence type="ECO:0000313" key="1">
    <source>
        <dbReference type="EMBL" id="KAK9813580.1"/>
    </source>
</evidence>
<proteinExistence type="predicted"/>
<keyword evidence="2" id="KW-1185">Reference proteome</keyword>
<dbReference type="EMBL" id="JALJOQ010000004">
    <property type="protein sequence ID" value="KAK9813580.1"/>
    <property type="molecule type" value="Genomic_DNA"/>
</dbReference>
<gene>
    <name evidence="1" type="ORF">WJX73_008342</name>
</gene>